<name>A0A3S5BDV3_9PLAT</name>
<feature type="compositionally biased region" description="Basic residues" evidence="1">
    <location>
        <begin position="23"/>
        <end position="35"/>
    </location>
</feature>
<gene>
    <name evidence="2" type="ORF">PXEA_LOCUS14138</name>
</gene>
<dbReference type="Proteomes" id="UP000784294">
    <property type="component" value="Unassembled WGS sequence"/>
</dbReference>
<accession>A0A3S5BDV3</accession>
<keyword evidence="3" id="KW-1185">Reference proteome</keyword>
<dbReference type="EMBL" id="CAAALY010047629">
    <property type="protein sequence ID" value="VEL20698.1"/>
    <property type="molecule type" value="Genomic_DNA"/>
</dbReference>
<dbReference type="AlphaFoldDB" id="A0A3S5BDV3"/>
<organism evidence="2 3">
    <name type="scientific">Protopolystoma xenopodis</name>
    <dbReference type="NCBI Taxonomy" id="117903"/>
    <lineage>
        <taxon>Eukaryota</taxon>
        <taxon>Metazoa</taxon>
        <taxon>Spiralia</taxon>
        <taxon>Lophotrochozoa</taxon>
        <taxon>Platyhelminthes</taxon>
        <taxon>Monogenea</taxon>
        <taxon>Polyopisthocotylea</taxon>
        <taxon>Polystomatidea</taxon>
        <taxon>Polystomatidae</taxon>
        <taxon>Protopolystoma</taxon>
    </lineage>
</organism>
<proteinExistence type="predicted"/>
<evidence type="ECO:0000313" key="2">
    <source>
        <dbReference type="EMBL" id="VEL20698.1"/>
    </source>
</evidence>
<feature type="region of interest" description="Disordered" evidence="1">
    <location>
        <begin position="1"/>
        <end position="43"/>
    </location>
</feature>
<evidence type="ECO:0000313" key="3">
    <source>
        <dbReference type="Proteomes" id="UP000784294"/>
    </source>
</evidence>
<reference evidence="2" key="1">
    <citation type="submission" date="2018-11" db="EMBL/GenBank/DDBJ databases">
        <authorList>
            <consortium name="Pathogen Informatics"/>
        </authorList>
    </citation>
    <scope>NUCLEOTIDE SEQUENCE</scope>
</reference>
<comment type="caution">
    <text evidence="2">The sequence shown here is derived from an EMBL/GenBank/DDBJ whole genome shotgun (WGS) entry which is preliminary data.</text>
</comment>
<sequence length="92" mass="10573">MQHQVHQRMQMFQLPASMDRSARRSVVRTPDKRKRWADVQTSVPLEAGSHSSLDAIDAGIHQNVRLPQHRSSVTFCAEDKPECHWRSISLGR</sequence>
<evidence type="ECO:0000256" key="1">
    <source>
        <dbReference type="SAM" id="MobiDB-lite"/>
    </source>
</evidence>
<protein>
    <submittedName>
        <fullName evidence="2">Uncharacterized protein</fullName>
    </submittedName>
</protein>